<dbReference type="GO" id="GO:0006542">
    <property type="term" value="P:glutamine biosynthetic process"/>
    <property type="evidence" value="ECO:0007669"/>
    <property type="project" value="InterPro"/>
</dbReference>
<dbReference type="Gene3D" id="3.30.590.10">
    <property type="entry name" value="Glutamine synthetase/guanido kinase, catalytic domain"/>
    <property type="match status" value="1"/>
</dbReference>
<name>A0A0R2FY95_9LACO</name>
<evidence type="ECO:0000256" key="6">
    <source>
        <dbReference type="RuleBase" id="RU000384"/>
    </source>
</evidence>
<dbReference type="InterPro" id="IPR014746">
    <property type="entry name" value="Gln_synth/guanido_kin_cat_dom"/>
</dbReference>
<dbReference type="SUPFAM" id="SSF54368">
    <property type="entry name" value="Glutamine synthetase, N-terminal domain"/>
    <property type="match status" value="1"/>
</dbReference>
<dbReference type="EMBL" id="JQAR01000008">
    <property type="protein sequence ID" value="KRN30234.1"/>
    <property type="molecule type" value="Genomic_DNA"/>
</dbReference>
<gene>
    <name evidence="8" type="ORF">IV36_GL002273</name>
</gene>
<dbReference type="STRING" id="1618.IV36_GL002273"/>
<evidence type="ECO:0000256" key="2">
    <source>
        <dbReference type="ARBA" id="ARBA00022598"/>
    </source>
</evidence>
<evidence type="ECO:0000313" key="8">
    <source>
        <dbReference type="EMBL" id="KRN30234.1"/>
    </source>
</evidence>
<keyword evidence="4" id="KW-0067">ATP-binding</keyword>
<dbReference type="RefSeq" id="WP_056991142.1">
    <property type="nucleotide sequence ID" value="NZ_JBDNJW010000009.1"/>
</dbReference>
<dbReference type="Gene3D" id="3.10.20.70">
    <property type="entry name" value="Glutamine synthetase, N-terminal domain"/>
    <property type="match status" value="1"/>
</dbReference>
<dbReference type="InterPro" id="IPR008147">
    <property type="entry name" value="Gln_synt_N"/>
</dbReference>
<evidence type="ECO:0000256" key="4">
    <source>
        <dbReference type="ARBA" id="ARBA00022840"/>
    </source>
</evidence>
<comment type="similarity">
    <text evidence="1 5 6">Belongs to the glutamine synthetase family.</text>
</comment>
<reference evidence="8 9" key="1">
    <citation type="journal article" date="2015" name="Genome Announc.">
        <title>Expanding the biotechnology potential of lactobacilli through comparative genomics of 213 strains and associated genera.</title>
        <authorList>
            <person name="Sun Z."/>
            <person name="Harris H.M."/>
            <person name="McCann A."/>
            <person name="Guo C."/>
            <person name="Argimon S."/>
            <person name="Zhang W."/>
            <person name="Yang X."/>
            <person name="Jeffery I.B."/>
            <person name="Cooney J.C."/>
            <person name="Kagawa T.F."/>
            <person name="Liu W."/>
            <person name="Song Y."/>
            <person name="Salvetti E."/>
            <person name="Wrobel A."/>
            <person name="Rasinkangas P."/>
            <person name="Parkhill J."/>
            <person name="Rea M.C."/>
            <person name="O'Sullivan O."/>
            <person name="Ritari J."/>
            <person name="Douillard F.P."/>
            <person name="Paul Ross R."/>
            <person name="Yang R."/>
            <person name="Briner A.E."/>
            <person name="Felis G.E."/>
            <person name="de Vos W.M."/>
            <person name="Barrangou R."/>
            <person name="Klaenhammer T.R."/>
            <person name="Caufield P.W."/>
            <person name="Cui Y."/>
            <person name="Zhang H."/>
            <person name="O'Toole P.W."/>
        </authorList>
    </citation>
    <scope>NUCLEOTIDE SEQUENCE [LARGE SCALE GENOMIC DNA]</scope>
    <source>
        <strain evidence="8 9">ATCC 27304</strain>
    </source>
</reference>
<organism evidence="8 9">
    <name type="scientific">Liquorilactobacillus mali</name>
    <dbReference type="NCBI Taxonomy" id="1618"/>
    <lineage>
        <taxon>Bacteria</taxon>
        <taxon>Bacillati</taxon>
        <taxon>Bacillota</taxon>
        <taxon>Bacilli</taxon>
        <taxon>Lactobacillales</taxon>
        <taxon>Lactobacillaceae</taxon>
        <taxon>Liquorilactobacillus</taxon>
    </lineage>
</organism>
<feature type="domain" description="GS catalytic" evidence="7">
    <location>
        <begin position="117"/>
        <end position="456"/>
    </location>
</feature>
<proteinExistence type="inferred from homology"/>
<dbReference type="PANTHER" id="PTHR43785">
    <property type="entry name" value="GAMMA-GLUTAMYLPUTRESCINE SYNTHETASE"/>
    <property type="match status" value="1"/>
</dbReference>
<dbReference type="SMART" id="SM01230">
    <property type="entry name" value="Gln-synt_C"/>
    <property type="match status" value="1"/>
</dbReference>
<dbReference type="Pfam" id="PF00120">
    <property type="entry name" value="Gln-synt_C"/>
    <property type="match status" value="1"/>
</dbReference>
<dbReference type="PATRIC" id="fig|1618.3.peg.2337"/>
<dbReference type="OrthoDB" id="9807095at2"/>
<dbReference type="InterPro" id="IPR008146">
    <property type="entry name" value="Gln_synth_cat_dom"/>
</dbReference>
<dbReference type="PROSITE" id="PS51987">
    <property type="entry name" value="GS_CATALYTIC"/>
    <property type="match status" value="1"/>
</dbReference>
<accession>A0A0R2FY95</accession>
<dbReference type="InterPro" id="IPR036651">
    <property type="entry name" value="Gln_synt_N_sf"/>
</dbReference>
<evidence type="ECO:0000259" key="7">
    <source>
        <dbReference type="PROSITE" id="PS51987"/>
    </source>
</evidence>
<dbReference type="AlphaFoldDB" id="A0A0R2FY95"/>
<evidence type="ECO:0000256" key="1">
    <source>
        <dbReference type="ARBA" id="ARBA00009897"/>
    </source>
</evidence>
<sequence length="456" mass="50728">MVEQSAEDIAGAQAFIAANNIKLLEFVYVDYNGIARGKTITVKKLGSHLISGIGITRAMFGMNSHDQLQDIVGMTAVGEVRLIPDLKTLALVPGVKQIATLMCDHYDTAQNLYEADPRLLLQNVLEKYADMGLKTIGTYENEFIYFKENEEKKLEPVDEHPCFSIDATGTFYHMLPEVLEALEESGIDAEQYYPEAGFGQHELSMEPTDLLSAADNEIRFKRVIKGVAKKHDLFTTFAPKPLLATEGNGGHIHFSLWKIEDDSNALYDESDEMKLSILGKYFVGGLLKHIKAVVALTCPTVNSYQRLQPGEWSSAYATYGQDNREAAVRIPSTFWGNQESSMNIELKASDASANPYLAIAGILLAGLDGIKNKVLPNQPVDVDPAELSAEEREKFGVKKLPNSLDEAIEELAADEYFKKVLPAKLLEAYCKVKKSEVKFYDGMQQEKIAELHRLIY</sequence>
<comment type="caution">
    <text evidence="8">The sequence shown here is derived from an EMBL/GenBank/DDBJ whole genome shotgun (WGS) entry which is preliminary data.</text>
</comment>
<dbReference type="GO" id="GO:0004356">
    <property type="term" value="F:glutamine synthetase activity"/>
    <property type="evidence" value="ECO:0007669"/>
    <property type="project" value="InterPro"/>
</dbReference>
<keyword evidence="3" id="KW-0547">Nucleotide-binding</keyword>
<dbReference type="SUPFAM" id="SSF55931">
    <property type="entry name" value="Glutamine synthetase/guanido kinase"/>
    <property type="match status" value="1"/>
</dbReference>
<dbReference type="GO" id="GO:0005524">
    <property type="term" value="F:ATP binding"/>
    <property type="evidence" value="ECO:0007669"/>
    <property type="project" value="UniProtKB-KW"/>
</dbReference>
<evidence type="ECO:0000256" key="3">
    <source>
        <dbReference type="ARBA" id="ARBA00022741"/>
    </source>
</evidence>
<dbReference type="Pfam" id="PF16952">
    <property type="entry name" value="Gln-synt_N_2"/>
    <property type="match status" value="1"/>
</dbReference>
<protein>
    <submittedName>
        <fullName evidence="8">Glutamine synthetase</fullName>
    </submittedName>
</protein>
<dbReference type="Proteomes" id="UP000051727">
    <property type="component" value="Unassembled WGS sequence"/>
</dbReference>
<evidence type="ECO:0000313" key="9">
    <source>
        <dbReference type="Proteomes" id="UP000051727"/>
    </source>
</evidence>
<evidence type="ECO:0000256" key="5">
    <source>
        <dbReference type="PROSITE-ProRule" id="PRU01331"/>
    </source>
</evidence>
<dbReference type="PANTHER" id="PTHR43785:SF2">
    <property type="entry name" value="TYPE-1 GLUTAMINE SYNTHETASE 1"/>
    <property type="match status" value="1"/>
</dbReference>
<keyword evidence="2" id="KW-0436">Ligase</keyword>